<dbReference type="GO" id="GO:0003700">
    <property type="term" value="F:DNA-binding transcription factor activity"/>
    <property type="evidence" value="ECO:0007669"/>
    <property type="project" value="InterPro"/>
</dbReference>
<evidence type="ECO:0000313" key="5">
    <source>
        <dbReference type="Proteomes" id="UP000183371"/>
    </source>
</evidence>
<keyword evidence="5" id="KW-1185">Reference proteome</keyword>
<dbReference type="Pfam" id="PF06719">
    <property type="entry name" value="AraC_N"/>
    <property type="match status" value="1"/>
</dbReference>
<dbReference type="RefSeq" id="WP_083417169.1">
    <property type="nucleotide sequence ID" value="NZ_FPBD01000006.1"/>
</dbReference>
<feature type="domain" description="HTH araC/xylS-type" evidence="3">
    <location>
        <begin position="193"/>
        <end position="291"/>
    </location>
</feature>
<evidence type="ECO:0000256" key="1">
    <source>
        <dbReference type="ARBA" id="ARBA00023015"/>
    </source>
</evidence>
<dbReference type="GO" id="GO:0043565">
    <property type="term" value="F:sequence-specific DNA binding"/>
    <property type="evidence" value="ECO:0007669"/>
    <property type="project" value="InterPro"/>
</dbReference>
<dbReference type="Gene3D" id="1.10.10.60">
    <property type="entry name" value="Homeodomain-like"/>
    <property type="match status" value="2"/>
</dbReference>
<name>A0A1I7CRM3_9HYPH</name>
<dbReference type="PANTHER" id="PTHR43436:SF2">
    <property type="entry name" value="ARAC_XYLS FAMILY TRANSCRIPTIONAL REGULATOR"/>
    <property type="match status" value="1"/>
</dbReference>
<dbReference type="SUPFAM" id="SSF46689">
    <property type="entry name" value="Homeodomain-like"/>
    <property type="match status" value="2"/>
</dbReference>
<evidence type="ECO:0000256" key="2">
    <source>
        <dbReference type="ARBA" id="ARBA00023163"/>
    </source>
</evidence>
<evidence type="ECO:0000259" key="3">
    <source>
        <dbReference type="PROSITE" id="PS01124"/>
    </source>
</evidence>
<dbReference type="SMART" id="SM00342">
    <property type="entry name" value="HTH_ARAC"/>
    <property type="match status" value="1"/>
</dbReference>
<dbReference type="AlphaFoldDB" id="A0A1I7CRM3"/>
<dbReference type="Proteomes" id="UP000183371">
    <property type="component" value="Unassembled WGS sequence"/>
</dbReference>
<dbReference type="InterPro" id="IPR009594">
    <property type="entry name" value="Tscrpt_reg_HTH_AraC_N"/>
</dbReference>
<accession>A0A1I7CRM3</accession>
<dbReference type="InterPro" id="IPR009057">
    <property type="entry name" value="Homeodomain-like_sf"/>
</dbReference>
<gene>
    <name evidence="4" type="ORF">SAMN05444141_106335</name>
</gene>
<evidence type="ECO:0000313" key="4">
    <source>
        <dbReference type="EMBL" id="SFU02033.1"/>
    </source>
</evidence>
<protein>
    <submittedName>
        <fullName evidence="4">Transcriptional regulator, AraC family</fullName>
    </submittedName>
</protein>
<keyword evidence="2" id="KW-0804">Transcription</keyword>
<dbReference type="PANTHER" id="PTHR43436">
    <property type="entry name" value="ARAC-FAMILY TRANSCRIPTIONAL REGULATOR"/>
    <property type="match status" value="1"/>
</dbReference>
<proteinExistence type="predicted"/>
<dbReference type="EMBL" id="FPBD01000006">
    <property type="protein sequence ID" value="SFU02033.1"/>
    <property type="molecule type" value="Genomic_DNA"/>
</dbReference>
<keyword evidence="1" id="KW-0805">Transcription regulation</keyword>
<organism evidence="4 5">
    <name type="scientific">Pseudovibrio denitrificans</name>
    <dbReference type="NCBI Taxonomy" id="258256"/>
    <lineage>
        <taxon>Bacteria</taxon>
        <taxon>Pseudomonadati</taxon>
        <taxon>Pseudomonadota</taxon>
        <taxon>Alphaproteobacteria</taxon>
        <taxon>Hyphomicrobiales</taxon>
        <taxon>Stappiaceae</taxon>
        <taxon>Pseudovibrio</taxon>
    </lineage>
</organism>
<sequence length="294" mass="32237">MTTLRQPMNDLIDHFHMGDDNAIAETSLPGVRVFHSTVPLPREPLVYGSSIIIIGQGRKSLYLGDLSFQYDENNYLVVGLPLAFECSTEASPENPLTGLIVDLDTSLLLELINKVDDPVVSNTTTKLGAEPVAMSDHMQDVVGRLTACLLSPVDTSVLGAGLVRELHYRALNDRHGSVLRMLSNQGNPSARIARVLQKLSGNLAGKYSVDQLAKEIGMSSSAFYRAFRSTTGETPVQYLKKLRLNHARSLILYEGKRANEAATLVGYESLSQFSRDFKVHFGTTTAKARESIAR</sequence>
<dbReference type="PROSITE" id="PS01124">
    <property type="entry name" value="HTH_ARAC_FAMILY_2"/>
    <property type="match status" value="1"/>
</dbReference>
<reference evidence="5" key="1">
    <citation type="submission" date="2016-10" db="EMBL/GenBank/DDBJ databases">
        <authorList>
            <person name="Varghese N."/>
            <person name="Submissions S."/>
        </authorList>
    </citation>
    <scope>NUCLEOTIDE SEQUENCE [LARGE SCALE GENOMIC DNA]</scope>
    <source>
        <strain evidence="5">DSM 17465</strain>
    </source>
</reference>
<dbReference type="InterPro" id="IPR018060">
    <property type="entry name" value="HTH_AraC"/>
</dbReference>
<dbReference type="Pfam" id="PF12833">
    <property type="entry name" value="HTH_18"/>
    <property type="match status" value="1"/>
</dbReference>